<dbReference type="InterPro" id="IPR027643">
    <property type="entry name" value="Formin-like_plant"/>
</dbReference>
<feature type="domain" description="FH2" evidence="5">
    <location>
        <begin position="592"/>
        <end position="1017"/>
    </location>
</feature>
<proteinExistence type="inferred from homology"/>
<evidence type="ECO:0000313" key="6">
    <source>
        <dbReference type="EMBL" id="KAK9078096.1"/>
    </source>
</evidence>
<feature type="region of interest" description="Disordered" evidence="3">
    <location>
        <begin position="367"/>
        <end position="386"/>
    </location>
</feature>
<dbReference type="SUPFAM" id="SSF101447">
    <property type="entry name" value="Formin homology 2 domain (FH2 domain)"/>
    <property type="match status" value="1"/>
</dbReference>
<evidence type="ECO:0000313" key="7">
    <source>
        <dbReference type="Proteomes" id="UP001408789"/>
    </source>
</evidence>
<dbReference type="PANTHER" id="PTHR23213">
    <property type="entry name" value="FORMIN-RELATED"/>
    <property type="match status" value="1"/>
</dbReference>
<feature type="compositionally biased region" description="Pro residues" evidence="3">
    <location>
        <begin position="335"/>
        <end position="354"/>
    </location>
</feature>
<keyword evidence="4" id="KW-0472">Membrane</keyword>
<comment type="caution">
    <text evidence="6">The sequence shown here is derived from an EMBL/GenBank/DDBJ whole genome shotgun (WGS) entry which is preliminary data.</text>
</comment>
<feature type="compositionally biased region" description="Pro residues" evidence="3">
    <location>
        <begin position="301"/>
        <end position="315"/>
    </location>
</feature>
<feature type="compositionally biased region" description="Polar residues" evidence="3">
    <location>
        <begin position="286"/>
        <end position="297"/>
    </location>
</feature>
<feature type="transmembrane region" description="Helical" evidence="4">
    <location>
        <begin position="392"/>
        <end position="416"/>
    </location>
</feature>
<dbReference type="AlphaFoldDB" id="A0AAP0DNN2"/>
<feature type="compositionally biased region" description="Low complexity" evidence="3">
    <location>
        <begin position="255"/>
        <end position="267"/>
    </location>
</feature>
<dbReference type="InterPro" id="IPR042201">
    <property type="entry name" value="FH2_Formin_sf"/>
</dbReference>
<feature type="transmembrane region" description="Helical" evidence="4">
    <location>
        <begin position="436"/>
        <end position="456"/>
    </location>
</feature>
<feature type="compositionally biased region" description="Acidic residues" evidence="3">
    <location>
        <begin position="1038"/>
        <end position="1049"/>
    </location>
</feature>
<reference evidence="6 7" key="1">
    <citation type="submission" date="2024-04" db="EMBL/GenBank/DDBJ databases">
        <title>The reference genome of an endangered Asteraceae, Deinandra increscens subsp. villosa, native to the Central Coast of California.</title>
        <authorList>
            <person name="Guilliams M."/>
            <person name="Hasenstab-Lehman K."/>
            <person name="Meyer R."/>
            <person name="Mcevoy S."/>
        </authorList>
    </citation>
    <scope>NUCLEOTIDE SEQUENCE [LARGE SCALE GENOMIC DNA]</scope>
    <source>
        <tissue evidence="6">Leaf</tissue>
    </source>
</reference>
<dbReference type="GO" id="GO:0051015">
    <property type="term" value="F:actin filament binding"/>
    <property type="evidence" value="ECO:0007669"/>
    <property type="project" value="InterPro"/>
</dbReference>
<sequence length="1049" mass="115993">MKNYNQLMYRSHRQRRRNIDQTSDLNTKPQSTKSKHHNRFYAIGGATAATKHRRHLDAIGGATTSTKHCRRVGCNQTPPPLRRHRRSNGARTKRSIFIVFFVLSVTDFCEGNRRIPKKASYDNGLAHENTGDQVSVLSWKGLKQITEAIEYFKLNLPELTNYNTNSDVAMVRRALVKEDTTSRPNGRILKPKYRRRKRRRRRRRRRPRQPWSSPAPIPSPGSAPSPILTPDMTPPPSLTPKVAPPPLAPNPRRGTTPTLTPKKSPSLAPSYEEGPPSLAPTYEEGPSSSLAPSSRGTPNRPGAPPQAPNGPPYITPTPAGGARSPTPSWYGSLPSTPPPNPSLKPGRFPKPSPKPSLDIDPYAQEKTEKPLDSPYKGNGKDNGNGNGKERKLLIIAISSSVVAALAILSLFLICFFRLKKRRKPNDESREGGLFAIGNYSLLHTYSYLVSIINLLLRFKPVKNLKFYFSGSSVRSKNVGGPRDVMHNLSNKGVTMPGDQASEDGSLPFPTERAVPPSSQPPPPPPPPPPPSPPPPPPPSPPPPPPPLLPLAPPPLPPPPPPPQKAANVPSPPVVKPPPLGALQRSGNEDNESGDVDANKTKLKPFFWDKVNTSPNRSMVWHDIKAGSFQFNEEMMENLFGYGTSGQNKNESEKPAQNLQTHPKMIQIIEPKKAQNLAILLKALNITMEEVSDAIMEGNELPVEFISTLLKMAPTREEELKLRSYNGDLALLGPSERFLKVLVDIPFAFKRLEALLFIASLHEESSSVKDSFSILEVACVTLRNSRLFLKLLEAVLKTGNRMNVGTYRGGAQAFKLDTLLKLSDVKGTDGKTTLLSFVVQEMIRSEGNKAARRAKRSSEDVLKQPSKEATERCGGQGLEVVSMLSQELGDVKKAALIDGETLTSTVLKLGNMLRKNKDFLNHEMNTLEEDSQFQKFLAEFIARAEAEILWLLEEEKRVMALVKNTGDYFHGKSRKDEGLHLFVVVRDFLLLLDNVCNDIRRTTTMQAKRNTSNSTEEESFGRNKLFPSNKGSQSGYSSSDEDNQDSCDSP</sequence>
<feature type="region of interest" description="Disordered" evidence="3">
    <location>
        <begin position="1"/>
        <end position="37"/>
    </location>
</feature>
<feature type="compositionally biased region" description="Basic residues" evidence="3">
    <location>
        <begin position="189"/>
        <end position="208"/>
    </location>
</feature>
<keyword evidence="4" id="KW-1133">Transmembrane helix</keyword>
<dbReference type="PROSITE" id="PS51444">
    <property type="entry name" value="FH2"/>
    <property type="match status" value="1"/>
</dbReference>
<organism evidence="6 7">
    <name type="scientific">Deinandra increscens subsp. villosa</name>
    <dbReference type="NCBI Taxonomy" id="3103831"/>
    <lineage>
        <taxon>Eukaryota</taxon>
        <taxon>Viridiplantae</taxon>
        <taxon>Streptophyta</taxon>
        <taxon>Embryophyta</taxon>
        <taxon>Tracheophyta</taxon>
        <taxon>Spermatophyta</taxon>
        <taxon>Magnoliopsida</taxon>
        <taxon>eudicotyledons</taxon>
        <taxon>Gunneridae</taxon>
        <taxon>Pentapetalae</taxon>
        <taxon>asterids</taxon>
        <taxon>campanulids</taxon>
        <taxon>Asterales</taxon>
        <taxon>Asteraceae</taxon>
        <taxon>Asteroideae</taxon>
        <taxon>Heliantheae alliance</taxon>
        <taxon>Madieae</taxon>
        <taxon>Madiinae</taxon>
        <taxon>Deinandra</taxon>
    </lineage>
</organism>
<keyword evidence="7" id="KW-1185">Reference proteome</keyword>
<name>A0AAP0DNN2_9ASTR</name>
<evidence type="ECO:0000256" key="2">
    <source>
        <dbReference type="RuleBase" id="RU361260"/>
    </source>
</evidence>
<comment type="similarity">
    <text evidence="1">Belongs to the formin-like family. Class-I subfamily.</text>
</comment>
<accession>A0AAP0DNN2</accession>
<evidence type="ECO:0000256" key="4">
    <source>
        <dbReference type="SAM" id="Phobius"/>
    </source>
</evidence>
<feature type="compositionally biased region" description="Polar residues" evidence="3">
    <location>
        <begin position="20"/>
        <end position="32"/>
    </location>
</feature>
<dbReference type="EMBL" id="JBCNJP010000006">
    <property type="protein sequence ID" value="KAK9078096.1"/>
    <property type="molecule type" value="Genomic_DNA"/>
</dbReference>
<dbReference type="GO" id="GO:0045010">
    <property type="term" value="P:actin nucleation"/>
    <property type="evidence" value="ECO:0007669"/>
    <property type="project" value="InterPro"/>
</dbReference>
<dbReference type="SMART" id="SM00498">
    <property type="entry name" value="FH2"/>
    <property type="match status" value="1"/>
</dbReference>
<dbReference type="PRINTS" id="PR01217">
    <property type="entry name" value="PRICHEXTENSN"/>
</dbReference>
<feature type="compositionally biased region" description="Pro residues" evidence="3">
    <location>
        <begin position="213"/>
        <end position="223"/>
    </location>
</feature>
<gene>
    <name evidence="6" type="ORF">SSX86_002153</name>
</gene>
<dbReference type="PANTHER" id="PTHR23213:SF393">
    <property type="entry name" value="FORMIN-LIKE PROTEIN"/>
    <property type="match status" value="1"/>
</dbReference>
<keyword evidence="4" id="KW-0812">Transmembrane</keyword>
<dbReference type="Pfam" id="PF02181">
    <property type="entry name" value="FH2"/>
    <property type="match status" value="1"/>
</dbReference>
<protein>
    <recommendedName>
        <fullName evidence="2">Formin-like protein</fullName>
    </recommendedName>
</protein>
<feature type="compositionally biased region" description="Low complexity" evidence="3">
    <location>
        <begin position="1027"/>
        <end position="1037"/>
    </location>
</feature>
<evidence type="ECO:0000259" key="5">
    <source>
        <dbReference type="PROSITE" id="PS51444"/>
    </source>
</evidence>
<feature type="region of interest" description="Disordered" evidence="3">
    <location>
        <begin position="179"/>
        <end position="360"/>
    </location>
</feature>
<dbReference type="InterPro" id="IPR015425">
    <property type="entry name" value="FH2_Formin"/>
</dbReference>
<dbReference type="Proteomes" id="UP001408789">
    <property type="component" value="Unassembled WGS sequence"/>
</dbReference>
<feature type="compositionally biased region" description="Pro residues" evidence="3">
    <location>
        <begin position="517"/>
        <end position="579"/>
    </location>
</feature>
<dbReference type="Gene3D" id="1.20.58.2220">
    <property type="entry name" value="Formin, FH2 domain"/>
    <property type="match status" value="1"/>
</dbReference>
<evidence type="ECO:0000256" key="3">
    <source>
        <dbReference type="SAM" id="MobiDB-lite"/>
    </source>
</evidence>
<feature type="compositionally biased region" description="Pro residues" evidence="3">
    <location>
        <begin position="232"/>
        <end position="249"/>
    </location>
</feature>
<evidence type="ECO:0000256" key="1">
    <source>
        <dbReference type="ARBA" id="ARBA00025793"/>
    </source>
</evidence>
<feature type="region of interest" description="Disordered" evidence="3">
    <location>
        <begin position="475"/>
        <end position="597"/>
    </location>
</feature>
<feature type="region of interest" description="Disordered" evidence="3">
    <location>
        <begin position="1005"/>
        <end position="1049"/>
    </location>
</feature>